<keyword evidence="1" id="KW-0812">Transmembrane</keyword>
<dbReference type="Proteomes" id="UP000177588">
    <property type="component" value="Unassembled WGS sequence"/>
</dbReference>
<feature type="transmembrane region" description="Helical" evidence="1">
    <location>
        <begin position="36"/>
        <end position="56"/>
    </location>
</feature>
<sequence length="198" mass="21784">MARAAQSETSEININLMPSPGPSGTAGEVVRWILTIGRYLIIVTEIVALIIFFVGIKLSADKNDLKEQVENLKTSVSSDSNVAFEKEFREIQQKINEIKKQKTTHFPSNVVVAEFLKMLPQGMTLGSLEVKEDEVVFSGSFTSPSELQTLVAVFSESEKITGLDISDLNSPSEKNPLYTFTATANIVQSKLQQKEAAK</sequence>
<dbReference type="EMBL" id="MHCT01000003">
    <property type="protein sequence ID" value="OGY26614.1"/>
    <property type="molecule type" value="Genomic_DNA"/>
</dbReference>
<evidence type="ECO:0000313" key="2">
    <source>
        <dbReference type="EMBL" id="OGY26614.1"/>
    </source>
</evidence>
<comment type="caution">
    <text evidence="2">The sequence shown here is derived from an EMBL/GenBank/DDBJ whole genome shotgun (WGS) entry which is preliminary data.</text>
</comment>
<protein>
    <submittedName>
        <fullName evidence="2">Uncharacterized protein</fullName>
    </submittedName>
</protein>
<accession>A0A1G1WG24</accession>
<evidence type="ECO:0000313" key="3">
    <source>
        <dbReference type="Proteomes" id="UP000177588"/>
    </source>
</evidence>
<dbReference type="AlphaFoldDB" id="A0A1G1WG24"/>
<keyword evidence="1" id="KW-1133">Transmembrane helix</keyword>
<evidence type="ECO:0000256" key="1">
    <source>
        <dbReference type="SAM" id="Phobius"/>
    </source>
</evidence>
<dbReference type="STRING" id="1802597.A2Z24_02225"/>
<proteinExistence type="predicted"/>
<organism evidence="2 3">
    <name type="scientific">Candidatus Woykebacteria bacterium RBG_16_44_10</name>
    <dbReference type="NCBI Taxonomy" id="1802597"/>
    <lineage>
        <taxon>Bacteria</taxon>
        <taxon>Candidatus Woykeibacteriota</taxon>
    </lineage>
</organism>
<name>A0A1G1WG24_9BACT</name>
<keyword evidence="1" id="KW-0472">Membrane</keyword>
<gene>
    <name evidence="2" type="ORF">A2Z24_02225</name>
</gene>
<reference evidence="2 3" key="1">
    <citation type="journal article" date="2016" name="Nat. Commun.">
        <title>Thousands of microbial genomes shed light on interconnected biogeochemical processes in an aquifer system.</title>
        <authorList>
            <person name="Anantharaman K."/>
            <person name="Brown C.T."/>
            <person name="Hug L.A."/>
            <person name="Sharon I."/>
            <person name="Castelle C.J."/>
            <person name="Probst A.J."/>
            <person name="Thomas B.C."/>
            <person name="Singh A."/>
            <person name="Wilkins M.J."/>
            <person name="Karaoz U."/>
            <person name="Brodie E.L."/>
            <person name="Williams K.H."/>
            <person name="Hubbard S.S."/>
            <person name="Banfield J.F."/>
        </authorList>
    </citation>
    <scope>NUCLEOTIDE SEQUENCE [LARGE SCALE GENOMIC DNA]</scope>
</reference>